<feature type="chain" id="PRO_5038649502" description="Lipocalin-like domain-containing protein" evidence="2">
    <location>
        <begin position="29"/>
        <end position="303"/>
    </location>
</feature>
<feature type="signal peptide" evidence="2">
    <location>
        <begin position="1"/>
        <end position="28"/>
    </location>
</feature>
<dbReference type="PROSITE" id="PS51257">
    <property type="entry name" value="PROKAR_LIPOPROTEIN"/>
    <property type="match status" value="1"/>
</dbReference>
<feature type="region of interest" description="Disordered" evidence="1">
    <location>
        <begin position="190"/>
        <end position="209"/>
    </location>
</feature>
<comment type="caution">
    <text evidence="3">The sequence shown here is derived from an EMBL/GenBank/DDBJ whole genome shotgun (WGS) entry which is preliminary data.</text>
</comment>
<protein>
    <recommendedName>
        <fullName evidence="5">Lipocalin-like domain-containing protein</fullName>
    </recommendedName>
</protein>
<dbReference type="Proteomes" id="UP000638263">
    <property type="component" value="Unassembled WGS sequence"/>
</dbReference>
<evidence type="ECO:0008006" key="5">
    <source>
        <dbReference type="Google" id="ProtNLM"/>
    </source>
</evidence>
<dbReference type="EMBL" id="BMMH01000043">
    <property type="protein sequence ID" value="GGL46310.1"/>
    <property type="molecule type" value="Genomic_DNA"/>
</dbReference>
<keyword evidence="2" id="KW-0732">Signal</keyword>
<organism evidence="3 4">
    <name type="scientific">Nocardia jinanensis</name>
    <dbReference type="NCBI Taxonomy" id="382504"/>
    <lineage>
        <taxon>Bacteria</taxon>
        <taxon>Bacillati</taxon>
        <taxon>Actinomycetota</taxon>
        <taxon>Actinomycetes</taxon>
        <taxon>Mycobacteriales</taxon>
        <taxon>Nocardiaceae</taxon>
        <taxon>Nocardia</taxon>
    </lineage>
</organism>
<sequence>MHYPKPVTTSSRVCRILLPLTVAAAAIACTPQPSHTDDRSSIVEKYLGKWNYTQPDRATMTNITVSDAPGRTQVPTIGDLVVTTEGPDRIVGRTDLGCTWRFKATAASLELDPPSQLCHNPTQNVKYTVTQWTVTVNGDQEKETIRAKTHHPERDYDFVLENGVRTKTEEYDPEAAEKFTGTWAYDSVDPTTGINMRTTARPAPGDTRLTERSQEHGNVRITQDYDNRVTARTDDGCTWTLLARGNTARLDPAVQTFTRPTSAAVTLRSWTITTDGERQASMVTGTDEQGGNFILSTGSLSKR</sequence>
<evidence type="ECO:0000313" key="3">
    <source>
        <dbReference type="EMBL" id="GGL46310.1"/>
    </source>
</evidence>
<reference evidence="3" key="2">
    <citation type="submission" date="2020-09" db="EMBL/GenBank/DDBJ databases">
        <authorList>
            <person name="Sun Q."/>
            <person name="Zhou Y."/>
        </authorList>
    </citation>
    <scope>NUCLEOTIDE SEQUENCE</scope>
    <source>
        <strain evidence="3">CGMCC 4.3508</strain>
    </source>
</reference>
<gene>
    <name evidence="3" type="ORF">GCM10011588_71340</name>
</gene>
<reference evidence="3" key="1">
    <citation type="journal article" date="2014" name="Int. J. Syst. Evol. Microbiol.">
        <title>Complete genome sequence of Corynebacterium casei LMG S-19264T (=DSM 44701T), isolated from a smear-ripened cheese.</title>
        <authorList>
            <consortium name="US DOE Joint Genome Institute (JGI-PGF)"/>
            <person name="Walter F."/>
            <person name="Albersmeier A."/>
            <person name="Kalinowski J."/>
            <person name="Ruckert C."/>
        </authorList>
    </citation>
    <scope>NUCLEOTIDE SEQUENCE</scope>
    <source>
        <strain evidence="3">CGMCC 4.3508</strain>
    </source>
</reference>
<evidence type="ECO:0000256" key="2">
    <source>
        <dbReference type="SAM" id="SignalP"/>
    </source>
</evidence>
<proteinExistence type="predicted"/>
<keyword evidence="4" id="KW-1185">Reference proteome</keyword>
<feature type="region of interest" description="Disordered" evidence="1">
    <location>
        <begin position="283"/>
        <end position="303"/>
    </location>
</feature>
<dbReference type="AlphaFoldDB" id="A0A917W083"/>
<evidence type="ECO:0000256" key="1">
    <source>
        <dbReference type="SAM" id="MobiDB-lite"/>
    </source>
</evidence>
<name>A0A917W083_9NOCA</name>
<accession>A0A917W083</accession>
<evidence type="ECO:0000313" key="4">
    <source>
        <dbReference type="Proteomes" id="UP000638263"/>
    </source>
</evidence>